<proteinExistence type="predicted"/>
<comment type="caution">
    <text evidence="4">The sequence shown here is derived from an EMBL/GenBank/DDBJ whole genome shotgun (WGS) entry which is preliminary data.</text>
</comment>
<evidence type="ECO:0000259" key="3">
    <source>
        <dbReference type="Pfam" id="PF13449"/>
    </source>
</evidence>
<dbReference type="Proteomes" id="UP000660885">
    <property type="component" value="Unassembled WGS sequence"/>
</dbReference>
<dbReference type="SUPFAM" id="SSF56219">
    <property type="entry name" value="DNase I-like"/>
    <property type="match status" value="1"/>
</dbReference>
<protein>
    <submittedName>
        <fullName evidence="4">Esterase-like activity of phytase family protein</fullName>
    </submittedName>
</protein>
<dbReference type="EMBL" id="JAETWB010000056">
    <property type="protein sequence ID" value="MBL6082274.1"/>
    <property type="molecule type" value="Genomic_DNA"/>
</dbReference>
<dbReference type="InterPro" id="IPR005135">
    <property type="entry name" value="Endo/exonuclease/phosphatase"/>
</dbReference>
<evidence type="ECO:0000313" key="5">
    <source>
        <dbReference type="Proteomes" id="UP000660885"/>
    </source>
</evidence>
<dbReference type="Pfam" id="PF13449">
    <property type="entry name" value="Phytase-like"/>
    <property type="match status" value="1"/>
</dbReference>
<accession>A0ABS1UC89</accession>
<dbReference type="Pfam" id="PF03372">
    <property type="entry name" value="Exo_endo_phos"/>
    <property type="match status" value="1"/>
</dbReference>
<feature type="domain" description="Phytase-like" evidence="3">
    <location>
        <begin position="431"/>
        <end position="730"/>
    </location>
</feature>
<dbReference type="Gene3D" id="3.60.10.10">
    <property type="entry name" value="Endonuclease/exonuclease/phosphatase"/>
    <property type="match status" value="1"/>
</dbReference>
<evidence type="ECO:0000313" key="4">
    <source>
        <dbReference type="EMBL" id="MBL6082274.1"/>
    </source>
</evidence>
<sequence>MSASIDPATPELRVATFNASLNRANAGELLANLATDTDRQAQTVAEIIQRTTPDLLLVNEFDYAPGNEAADLFRSNYLEKPQDTLGTGGAAGIDFPYAFTAPSNTGIASGFDLNSNGHVVTTPGEAGYGDDALGFGAFPGQYGMAVFSRYPILTDQVRTFQTFLWKDMPSARLPDDPNTPAPADWYSSAELDAIRLPSKSMWDVPVLVNGEVIHLIVLHPTPPTFDGPEDRNGLRNADEIRLTADCVTPGKGDYIYDDQGHQGGLGPGARFVVMGDINADSVDGDSVDQAATQLLEAPRVDASLVPTSPGGPEQAAQQGGANAAQQGNPLFDTADFADTAPGNLRVDYVLPSKDGLAPRDAGVFWPQTDDPLFPLVGTYNPTLLGGYPSSDHKLTYMDLAVTPSPEVTSVGRPEFLGSVSLPYGGSLDGLQIGGLSAITYDAARGQYYLLSDDRSEDARFFTATIDLGDGQLNPGDLSFTGAQTLSGESGAPFAANSLDPEGLTLTGDRLYLSSEGDASALISPFVDRFGLDGRLQAALPVDDKYLPTADGSSGIRNNLAFEALTATPSGRHLYVGTEDALYQDGPNADLTTGSPSRIIRYDLASGGADAEYVYKTDPIQDRPDPVDTFATNGLVELLALDNGGHLLALERSFSTGVAGNDIRLYYVDATQATDVSDRDALDCGYTPVRKSLVLDLDDLGIPLDNIEGMTFGSDLPDGRKTLLLVADDNFSATQMTQVIALALELNPATQTVDWNALAAQATANFEMTGHWFI</sequence>
<name>A0ABS1UC89_9PROT</name>
<dbReference type="RefSeq" id="WP_202835485.1">
    <property type="nucleotide sequence ID" value="NZ_JAETWB010000056.1"/>
</dbReference>
<feature type="domain" description="Endonuclease/exonuclease/phosphatase" evidence="2">
    <location>
        <begin position="16"/>
        <end position="392"/>
    </location>
</feature>
<dbReference type="PANTHER" id="PTHR37957">
    <property type="entry name" value="BLR7070 PROTEIN"/>
    <property type="match status" value="1"/>
</dbReference>
<organism evidence="4 5">
    <name type="scientific">Belnapia arida</name>
    <dbReference type="NCBI Taxonomy" id="2804533"/>
    <lineage>
        <taxon>Bacteria</taxon>
        <taxon>Pseudomonadati</taxon>
        <taxon>Pseudomonadota</taxon>
        <taxon>Alphaproteobacteria</taxon>
        <taxon>Acetobacterales</taxon>
        <taxon>Roseomonadaceae</taxon>
        <taxon>Belnapia</taxon>
    </lineage>
</organism>
<dbReference type="InterPro" id="IPR027372">
    <property type="entry name" value="Phytase-like_dom"/>
</dbReference>
<dbReference type="PANTHER" id="PTHR37957:SF1">
    <property type="entry name" value="PHYTASE-LIKE DOMAIN-CONTAINING PROTEIN"/>
    <property type="match status" value="1"/>
</dbReference>
<gene>
    <name evidence="4" type="ORF">JMJ56_30315</name>
</gene>
<feature type="compositionally biased region" description="Low complexity" evidence="1">
    <location>
        <begin position="310"/>
        <end position="327"/>
    </location>
</feature>
<evidence type="ECO:0000256" key="1">
    <source>
        <dbReference type="SAM" id="MobiDB-lite"/>
    </source>
</evidence>
<keyword evidence="5" id="KW-1185">Reference proteome</keyword>
<feature type="region of interest" description="Disordered" evidence="1">
    <location>
        <begin position="303"/>
        <end position="327"/>
    </location>
</feature>
<evidence type="ECO:0000259" key="2">
    <source>
        <dbReference type="Pfam" id="PF03372"/>
    </source>
</evidence>
<reference evidence="4 5" key="1">
    <citation type="submission" date="2021-01" db="EMBL/GenBank/DDBJ databases">
        <title>Belnapia mucosa sp. nov. and Belnapia arida sp. nov., isolated from the Tabernas Desert (Almeria, Spain).</title>
        <authorList>
            <person name="Molina-Menor E."/>
            <person name="Vidal-Verdu A."/>
            <person name="Calonge A."/>
            <person name="Satari L."/>
            <person name="Pereto J."/>
            <person name="Porcar M."/>
        </authorList>
    </citation>
    <scope>NUCLEOTIDE SEQUENCE [LARGE SCALE GENOMIC DNA]</scope>
    <source>
        <strain evidence="4 5">T18</strain>
    </source>
</reference>
<dbReference type="InterPro" id="IPR036691">
    <property type="entry name" value="Endo/exonu/phosph_ase_sf"/>
</dbReference>